<dbReference type="PROSITE" id="PS00197">
    <property type="entry name" value="2FE2S_FER_1"/>
    <property type="match status" value="1"/>
</dbReference>
<dbReference type="InterPro" id="IPR006058">
    <property type="entry name" value="2Fe2S_fd_BS"/>
</dbReference>
<dbReference type="SUPFAM" id="SSF47741">
    <property type="entry name" value="CO dehydrogenase ISP C-domain like"/>
    <property type="match status" value="1"/>
</dbReference>
<keyword evidence="1" id="KW-0001">2Fe-2S</keyword>
<dbReference type="Pfam" id="PF01799">
    <property type="entry name" value="Fer2_2"/>
    <property type="match status" value="1"/>
</dbReference>
<dbReference type="Gene3D" id="1.10.150.120">
    <property type="entry name" value="[2Fe-2S]-binding domain"/>
    <property type="match status" value="1"/>
</dbReference>
<evidence type="ECO:0000256" key="1">
    <source>
        <dbReference type="ARBA" id="ARBA00022714"/>
    </source>
</evidence>
<proteinExistence type="predicted"/>
<protein>
    <submittedName>
        <fullName evidence="7">(2Fe-2S)-binding protein</fullName>
    </submittedName>
</protein>
<evidence type="ECO:0000313" key="7">
    <source>
        <dbReference type="EMBL" id="MBI5248098.1"/>
    </source>
</evidence>
<name>A0A9D6YYU4_9BACT</name>
<sequence length="114" mass="11917">MKHIECTVNGKSEKLEVASSETLLEMIREKLHLTGTKEGCGMGECGACTVVMDGVTVNSCLVLAAEADGKSIVTIEGIGTAEKLHPVQEAFVKHGGSQCGFCTPGMIVSGTYLL</sequence>
<keyword evidence="5" id="KW-0411">Iron-sulfur</keyword>
<evidence type="ECO:0000256" key="5">
    <source>
        <dbReference type="ARBA" id="ARBA00023014"/>
    </source>
</evidence>
<evidence type="ECO:0000256" key="2">
    <source>
        <dbReference type="ARBA" id="ARBA00022723"/>
    </source>
</evidence>
<feature type="domain" description="2Fe-2S ferredoxin-type" evidence="6">
    <location>
        <begin position="2"/>
        <end position="78"/>
    </location>
</feature>
<dbReference type="Proteomes" id="UP000807825">
    <property type="component" value="Unassembled WGS sequence"/>
</dbReference>
<keyword evidence="4" id="KW-0408">Iron</keyword>
<organism evidence="7 8">
    <name type="scientific">Desulfomonile tiedjei</name>
    <dbReference type="NCBI Taxonomy" id="2358"/>
    <lineage>
        <taxon>Bacteria</taxon>
        <taxon>Pseudomonadati</taxon>
        <taxon>Thermodesulfobacteriota</taxon>
        <taxon>Desulfomonilia</taxon>
        <taxon>Desulfomonilales</taxon>
        <taxon>Desulfomonilaceae</taxon>
        <taxon>Desulfomonile</taxon>
    </lineage>
</organism>
<evidence type="ECO:0000256" key="3">
    <source>
        <dbReference type="ARBA" id="ARBA00023002"/>
    </source>
</evidence>
<dbReference type="GO" id="GO:0016903">
    <property type="term" value="F:oxidoreductase activity, acting on the aldehyde or oxo group of donors"/>
    <property type="evidence" value="ECO:0007669"/>
    <property type="project" value="TreeGrafter"/>
</dbReference>
<dbReference type="FunFam" id="3.10.20.30:FF:000020">
    <property type="entry name" value="Xanthine dehydrogenase iron-sulfur subunit"/>
    <property type="match status" value="1"/>
</dbReference>
<dbReference type="CDD" id="cd00207">
    <property type="entry name" value="fer2"/>
    <property type="match status" value="1"/>
</dbReference>
<dbReference type="InterPro" id="IPR002888">
    <property type="entry name" value="2Fe-2S-bd"/>
</dbReference>
<dbReference type="InterPro" id="IPR036884">
    <property type="entry name" value="2Fe-2S-bd_dom_sf"/>
</dbReference>
<dbReference type="PROSITE" id="PS51085">
    <property type="entry name" value="2FE2S_FER_2"/>
    <property type="match status" value="1"/>
</dbReference>
<dbReference type="InterPro" id="IPR036010">
    <property type="entry name" value="2Fe-2S_ferredoxin-like_sf"/>
</dbReference>
<feature type="non-terminal residue" evidence="7">
    <location>
        <position position="114"/>
    </location>
</feature>
<dbReference type="InterPro" id="IPR012675">
    <property type="entry name" value="Beta-grasp_dom_sf"/>
</dbReference>
<dbReference type="PANTHER" id="PTHR45331:SF2">
    <property type="entry name" value="OXIDOREDUCTASE WITH IRON-SULFUR SUBUNIT"/>
    <property type="match status" value="1"/>
</dbReference>
<evidence type="ECO:0000313" key="8">
    <source>
        <dbReference type="Proteomes" id="UP000807825"/>
    </source>
</evidence>
<dbReference type="GO" id="GO:0051537">
    <property type="term" value="F:2 iron, 2 sulfur cluster binding"/>
    <property type="evidence" value="ECO:0007669"/>
    <property type="project" value="UniProtKB-KW"/>
</dbReference>
<dbReference type="GO" id="GO:0046872">
    <property type="term" value="F:metal ion binding"/>
    <property type="evidence" value="ECO:0007669"/>
    <property type="project" value="UniProtKB-KW"/>
</dbReference>
<keyword evidence="3" id="KW-0560">Oxidoreductase</keyword>
<reference evidence="7" key="1">
    <citation type="submission" date="2020-07" db="EMBL/GenBank/DDBJ databases">
        <title>Huge and variable diversity of episymbiotic CPR bacteria and DPANN archaea in groundwater ecosystems.</title>
        <authorList>
            <person name="He C.Y."/>
            <person name="Keren R."/>
            <person name="Whittaker M."/>
            <person name="Farag I.F."/>
            <person name="Doudna J."/>
            <person name="Cate J.H.D."/>
            <person name="Banfield J.F."/>
        </authorList>
    </citation>
    <scope>NUCLEOTIDE SEQUENCE</scope>
    <source>
        <strain evidence="7">NC_groundwater_1664_Pr3_B-0.1um_52_9</strain>
    </source>
</reference>
<keyword evidence="2" id="KW-0479">Metal-binding</keyword>
<evidence type="ECO:0000256" key="4">
    <source>
        <dbReference type="ARBA" id="ARBA00023004"/>
    </source>
</evidence>
<dbReference type="AlphaFoldDB" id="A0A9D6YYU4"/>
<dbReference type="InterPro" id="IPR001041">
    <property type="entry name" value="2Fe-2S_ferredoxin-type"/>
</dbReference>
<dbReference type="InterPro" id="IPR052914">
    <property type="entry name" value="Aldehyde_Oxdr_Iron-Sulfur"/>
</dbReference>
<dbReference type="Pfam" id="PF00111">
    <property type="entry name" value="Fer2"/>
    <property type="match status" value="1"/>
</dbReference>
<gene>
    <name evidence="7" type="ORF">HY912_01265</name>
</gene>
<evidence type="ECO:0000259" key="6">
    <source>
        <dbReference type="PROSITE" id="PS51085"/>
    </source>
</evidence>
<dbReference type="PANTHER" id="PTHR45331">
    <property type="entry name" value="OXIDOREDUCTASE, IRON-SULPHUR BINDING SUBUNIT-RELATED-RELATED"/>
    <property type="match status" value="1"/>
</dbReference>
<accession>A0A9D6YYU4</accession>
<comment type="caution">
    <text evidence="7">The sequence shown here is derived from an EMBL/GenBank/DDBJ whole genome shotgun (WGS) entry which is preliminary data.</text>
</comment>
<dbReference type="Gene3D" id="3.10.20.30">
    <property type="match status" value="1"/>
</dbReference>
<dbReference type="SUPFAM" id="SSF54292">
    <property type="entry name" value="2Fe-2S ferredoxin-like"/>
    <property type="match status" value="1"/>
</dbReference>
<dbReference type="EMBL" id="JACRDE010000040">
    <property type="protein sequence ID" value="MBI5248098.1"/>
    <property type="molecule type" value="Genomic_DNA"/>
</dbReference>